<dbReference type="EMBL" id="MH834612">
    <property type="protein sequence ID" value="AYN57944.1"/>
    <property type="molecule type" value="Genomic_DNA"/>
</dbReference>
<organism evidence="1 2">
    <name type="scientific">Arthrobacter phage Faja</name>
    <dbReference type="NCBI Taxonomy" id="2419957"/>
    <lineage>
        <taxon>Viruses</taxon>
        <taxon>Duplodnaviria</taxon>
        <taxon>Heunggongvirae</taxon>
        <taxon>Uroviricota</taxon>
        <taxon>Caudoviricetes</taxon>
        <taxon>Fajavirus</taxon>
        <taxon>Fajavirus faja</taxon>
    </lineage>
</organism>
<dbReference type="RefSeq" id="YP_010656380.1">
    <property type="nucleotide sequence ID" value="NC_070837.1"/>
</dbReference>
<name>A0A3G2KG29_9CAUD</name>
<protein>
    <submittedName>
        <fullName evidence="1">Uncharacterized protein</fullName>
    </submittedName>
</protein>
<dbReference type="KEGG" id="vg:77932257"/>
<reference evidence="1 2" key="1">
    <citation type="submission" date="2018-09" db="EMBL/GenBank/DDBJ databases">
        <authorList>
            <person name="Ulbrich M.C."/>
            <person name="Stoner T.H."/>
            <person name="Garlena R.A."/>
            <person name="Russell D.A."/>
            <person name="Pope W.H."/>
            <person name="Jacobs-Sera D."/>
            <person name="Hatfull G.F."/>
        </authorList>
    </citation>
    <scope>NUCLEOTIDE SEQUENCE [LARGE SCALE GENOMIC DNA]</scope>
</reference>
<gene>
    <name evidence="1" type="primary">95</name>
    <name evidence="1" type="ORF">PBI_FAJA_95</name>
</gene>
<evidence type="ECO:0000313" key="1">
    <source>
        <dbReference type="EMBL" id="AYN57944.1"/>
    </source>
</evidence>
<dbReference type="GeneID" id="77932257"/>
<proteinExistence type="predicted"/>
<evidence type="ECO:0000313" key="2">
    <source>
        <dbReference type="Proteomes" id="UP000280317"/>
    </source>
</evidence>
<dbReference type="Proteomes" id="UP000280317">
    <property type="component" value="Segment"/>
</dbReference>
<keyword evidence="2" id="KW-1185">Reference proteome</keyword>
<accession>A0A3G2KG29</accession>
<sequence>MSDATLQAVHDAIAAHIADVSEGDALLLTDWHVTAAAAIPTDHERTMYFNLATNSPYHHRLGLMYRGLEILEGGTEVDD</sequence>